<dbReference type="InterPro" id="IPR002033">
    <property type="entry name" value="TatC"/>
</dbReference>
<dbReference type="PANTHER" id="PTHR30371:SF0">
    <property type="entry name" value="SEC-INDEPENDENT PROTEIN TRANSLOCASE PROTEIN TATC, CHLOROPLASTIC-RELATED"/>
    <property type="match status" value="1"/>
</dbReference>
<gene>
    <name evidence="6" type="ORF">METZ01_LOCUS72475</name>
</gene>
<evidence type="ECO:0008006" key="7">
    <source>
        <dbReference type="Google" id="ProtNLM"/>
    </source>
</evidence>
<organism evidence="6">
    <name type="scientific">marine metagenome</name>
    <dbReference type="NCBI Taxonomy" id="408172"/>
    <lineage>
        <taxon>unclassified sequences</taxon>
        <taxon>metagenomes</taxon>
        <taxon>ecological metagenomes</taxon>
    </lineage>
</organism>
<keyword evidence="2 5" id="KW-0812">Transmembrane</keyword>
<evidence type="ECO:0000256" key="4">
    <source>
        <dbReference type="ARBA" id="ARBA00023136"/>
    </source>
</evidence>
<feature type="transmembrane region" description="Helical" evidence="5">
    <location>
        <begin position="208"/>
        <end position="230"/>
    </location>
</feature>
<dbReference type="GO" id="GO:0033281">
    <property type="term" value="C:TAT protein transport complex"/>
    <property type="evidence" value="ECO:0007669"/>
    <property type="project" value="TreeGrafter"/>
</dbReference>
<dbReference type="Pfam" id="PF00902">
    <property type="entry name" value="TatC"/>
    <property type="match status" value="1"/>
</dbReference>
<comment type="subcellular location">
    <subcellularLocation>
        <location evidence="1">Membrane</location>
        <topology evidence="1">Multi-pass membrane protein</topology>
    </subcellularLocation>
</comment>
<dbReference type="NCBIfam" id="TIGR00945">
    <property type="entry name" value="tatC"/>
    <property type="match status" value="1"/>
</dbReference>
<evidence type="ECO:0000256" key="3">
    <source>
        <dbReference type="ARBA" id="ARBA00022989"/>
    </source>
</evidence>
<reference evidence="6" key="1">
    <citation type="submission" date="2018-05" db="EMBL/GenBank/DDBJ databases">
        <authorList>
            <person name="Lanie J.A."/>
            <person name="Ng W.-L."/>
            <person name="Kazmierczak K.M."/>
            <person name="Andrzejewski T.M."/>
            <person name="Davidsen T.M."/>
            <person name="Wayne K.J."/>
            <person name="Tettelin H."/>
            <person name="Glass J.I."/>
            <person name="Rusch D."/>
            <person name="Podicherti R."/>
            <person name="Tsui H.-C.T."/>
            <person name="Winkler M.E."/>
        </authorList>
    </citation>
    <scope>NUCLEOTIDE SEQUENCE</scope>
</reference>
<sequence length="233" mass="26460">MPFLDHLEELRWRIIKSLMAVVLGAGLVFLFIDPIFRILLKPATSLENPPDLQVLKVHGMFMIKWGIAFVGGIILAIPVITYQFWKFVAPGMLVNERRYAFPVILFSFIAFIIGVLFAYYVVIPFSLNFFTGMGYVDVANNFSINYYFNYILWILVSAGLLFELPVIVLILSAIGLLTPAFMRQYRRHSVVTILILSSLLTPPDPVSLLMMSAPLMVLYEISIGISHIFAKKF</sequence>
<dbReference type="AlphaFoldDB" id="A0A381TW08"/>
<evidence type="ECO:0000256" key="1">
    <source>
        <dbReference type="ARBA" id="ARBA00004141"/>
    </source>
</evidence>
<keyword evidence="4 5" id="KW-0472">Membrane</keyword>
<evidence type="ECO:0000256" key="5">
    <source>
        <dbReference type="SAM" id="Phobius"/>
    </source>
</evidence>
<dbReference type="GO" id="GO:0009977">
    <property type="term" value="F:proton motive force dependent protein transmembrane transporter activity"/>
    <property type="evidence" value="ECO:0007669"/>
    <property type="project" value="TreeGrafter"/>
</dbReference>
<dbReference type="HAMAP" id="MF_00902">
    <property type="entry name" value="TatC"/>
    <property type="match status" value="1"/>
</dbReference>
<dbReference type="GO" id="GO:0065002">
    <property type="term" value="P:intracellular protein transmembrane transport"/>
    <property type="evidence" value="ECO:0007669"/>
    <property type="project" value="TreeGrafter"/>
</dbReference>
<evidence type="ECO:0000256" key="2">
    <source>
        <dbReference type="ARBA" id="ARBA00022692"/>
    </source>
</evidence>
<keyword evidence="3 5" id="KW-1133">Transmembrane helix</keyword>
<dbReference type="EMBL" id="UINC01005179">
    <property type="protein sequence ID" value="SVA19621.1"/>
    <property type="molecule type" value="Genomic_DNA"/>
</dbReference>
<dbReference type="PRINTS" id="PR01840">
    <property type="entry name" value="TATCFAMILY"/>
</dbReference>
<evidence type="ECO:0000313" key="6">
    <source>
        <dbReference type="EMBL" id="SVA19621.1"/>
    </source>
</evidence>
<protein>
    <recommendedName>
        <fullName evidence="7">Sec-independent protein translocase protein TatC</fullName>
    </recommendedName>
</protein>
<feature type="transmembrane region" description="Helical" evidence="5">
    <location>
        <begin position="60"/>
        <end position="82"/>
    </location>
</feature>
<accession>A0A381TW08</accession>
<proteinExistence type="inferred from homology"/>
<feature type="transmembrane region" description="Helical" evidence="5">
    <location>
        <begin position="150"/>
        <end position="178"/>
    </location>
</feature>
<name>A0A381TW08_9ZZZZ</name>
<feature type="transmembrane region" description="Helical" evidence="5">
    <location>
        <begin position="103"/>
        <end position="130"/>
    </location>
</feature>
<dbReference type="PANTHER" id="PTHR30371">
    <property type="entry name" value="SEC-INDEPENDENT PROTEIN TRANSLOCASE PROTEIN TATC"/>
    <property type="match status" value="1"/>
</dbReference>
<dbReference type="GO" id="GO:0043953">
    <property type="term" value="P:protein transport by the Tat complex"/>
    <property type="evidence" value="ECO:0007669"/>
    <property type="project" value="TreeGrafter"/>
</dbReference>
<feature type="transmembrane region" description="Helical" evidence="5">
    <location>
        <begin position="20"/>
        <end position="40"/>
    </location>
</feature>